<reference evidence="1" key="1">
    <citation type="submission" date="2019-02" db="EMBL/GenBank/DDBJ databases">
        <authorList>
            <person name="Gruber-Vodicka R. H."/>
            <person name="Seah K. B. B."/>
        </authorList>
    </citation>
    <scope>NUCLEOTIDE SEQUENCE</scope>
    <source>
        <strain evidence="1">BECK_DK47</strain>
    </source>
</reference>
<name>A0A450RVA9_9GAMM</name>
<dbReference type="AlphaFoldDB" id="A0A450RVA9"/>
<sequence>MPTISMFYGIIISMYFFDNKKHNKPHIHAEYGEYTAVFSIENGELLDGKLPNKKLKMVQAWIAIHEDELMANWTLSVQGKDPFNIDPLK</sequence>
<dbReference type="Pfam" id="PF13711">
    <property type="entry name" value="DUF4160"/>
    <property type="match status" value="1"/>
</dbReference>
<evidence type="ECO:0000313" key="1">
    <source>
        <dbReference type="EMBL" id="VFJ43050.1"/>
    </source>
</evidence>
<proteinExistence type="predicted"/>
<dbReference type="InterPro" id="IPR025427">
    <property type="entry name" value="DUF4160"/>
</dbReference>
<gene>
    <name evidence="1" type="ORF">BECKDK2373B_GA0170837_100430</name>
</gene>
<dbReference type="EMBL" id="CAADEX010000004">
    <property type="protein sequence ID" value="VFJ43050.1"/>
    <property type="molecule type" value="Genomic_DNA"/>
</dbReference>
<accession>A0A450RVA9</accession>
<evidence type="ECO:0008006" key="2">
    <source>
        <dbReference type="Google" id="ProtNLM"/>
    </source>
</evidence>
<protein>
    <recommendedName>
        <fullName evidence="2">DUF4160 domain-containing protein</fullName>
    </recommendedName>
</protein>
<organism evidence="1">
    <name type="scientific">Candidatus Kentrum sp. DK</name>
    <dbReference type="NCBI Taxonomy" id="2126562"/>
    <lineage>
        <taxon>Bacteria</taxon>
        <taxon>Pseudomonadati</taxon>
        <taxon>Pseudomonadota</taxon>
        <taxon>Gammaproteobacteria</taxon>
        <taxon>Candidatus Kentrum</taxon>
    </lineage>
</organism>